<dbReference type="Proteomes" id="UP000283383">
    <property type="component" value="Unassembled WGS sequence"/>
</dbReference>
<sequence>MLSHAIEGPSMSIISPSNSLCLAANGGWMMENFLNTQNSHIPFERCETLYAGNSPHNQEQQNDKDGTDMKYDPCGENDLSTTSSFTYTPSFDKCDVFSTTFEDHFQYQSSAEFSTSIEEKKNKIKHESDARSLEIDKKFLSFCGPILNAAIFDETGQVWPIMSAELNGMFFLAEDAAGENNAKGNELTCYRRNLFQITGAMILNRGINGIINEHGQFIPVYNLEATLTAFESIEGKKVEIISVPWKIANCTSSEEKAGTAPTSFPIDLNMNSEQDPSVVSFPVSWRRLQFKHATANNGRRKGLQQHYVVQVNLVATLASGEIFRLAEIQSGPIIVRGRSPRNFDTRSREIDKKTDVKANQPAEPTTPTHRTVHDPGPRLCSLTDHSDHSDHSQNCSDTPEQKINHEQSPVDLHPIKKQRLSNSSIISSFSNSSFKFDEKFRHGLPKSSNKIPLLEDERNNMRLSVSSSPRTQISQRDFGTESHSENFDSFYEYFPLSLDDWIPPVDAIYRPHAVHHTRIPENVRAEQNMRKRKIYFSAND</sequence>
<dbReference type="PANTHER" id="PTHR35144:SF1">
    <property type="entry name" value="PROTEIN PACG"/>
    <property type="match status" value="1"/>
</dbReference>
<dbReference type="InterPro" id="IPR037141">
    <property type="entry name" value="NDT80_DNA-bd_dom_sf"/>
</dbReference>
<gene>
    <name evidence="5" type="ORF">GcM3_045016</name>
</gene>
<feature type="compositionally biased region" description="Basic and acidic residues" evidence="3">
    <location>
        <begin position="341"/>
        <end position="356"/>
    </location>
</feature>
<dbReference type="GO" id="GO:0045944">
    <property type="term" value="P:positive regulation of transcription by RNA polymerase II"/>
    <property type="evidence" value="ECO:0007669"/>
    <property type="project" value="TreeGrafter"/>
</dbReference>
<dbReference type="SUPFAM" id="SSF49417">
    <property type="entry name" value="p53-like transcription factors"/>
    <property type="match status" value="1"/>
</dbReference>
<dbReference type="PANTHER" id="PTHR35144">
    <property type="entry name" value="MEIOSIS-SPECIFIC TRANSCRIPTION FACTOR NDT80"/>
    <property type="match status" value="1"/>
</dbReference>
<dbReference type="InterPro" id="IPR024061">
    <property type="entry name" value="NDT80_DNA-bd_dom"/>
</dbReference>
<evidence type="ECO:0000313" key="6">
    <source>
        <dbReference type="Proteomes" id="UP000283383"/>
    </source>
</evidence>
<name>A0A420J0U4_9PEZI</name>
<proteinExistence type="predicted"/>
<feature type="region of interest" description="Disordered" evidence="3">
    <location>
        <begin position="336"/>
        <end position="417"/>
    </location>
</feature>
<evidence type="ECO:0000313" key="5">
    <source>
        <dbReference type="EMBL" id="RKF80442.1"/>
    </source>
</evidence>
<reference evidence="5 6" key="1">
    <citation type="journal article" date="2018" name="BMC Genomics">
        <title>Comparative genome analyses reveal sequence features reflecting distinct modes of host-adaptation between dicot and monocot powdery mildew.</title>
        <authorList>
            <person name="Wu Y."/>
            <person name="Ma X."/>
            <person name="Pan Z."/>
            <person name="Kale S.D."/>
            <person name="Song Y."/>
            <person name="King H."/>
            <person name="Zhang Q."/>
            <person name="Presley C."/>
            <person name="Deng X."/>
            <person name="Wei C.I."/>
            <person name="Xiao S."/>
        </authorList>
    </citation>
    <scope>NUCLEOTIDE SEQUENCE [LARGE SCALE GENOMIC DNA]</scope>
    <source>
        <strain evidence="5">UMSG3</strain>
    </source>
</reference>
<dbReference type="InterPro" id="IPR008967">
    <property type="entry name" value="p53-like_TF_DNA-bd_sf"/>
</dbReference>
<feature type="domain" description="NDT80" evidence="4">
    <location>
        <begin position="118"/>
        <end position="347"/>
    </location>
</feature>
<feature type="DNA-binding region" description="NDT80" evidence="2">
    <location>
        <begin position="118"/>
        <end position="347"/>
    </location>
</feature>
<keyword evidence="6" id="KW-1185">Reference proteome</keyword>
<dbReference type="EMBL" id="MCBQ01004563">
    <property type="protein sequence ID" value="RKF80442.1"/>
    <property type="molecule type" value="Genomic_DNA"/>
</dbReference>
<evidence type="ECO:0000256" key="1">
    <source>
        <dbReference type="ARBA" id="ARBA00023125"/>
    </source>
</evidence>
<dbReference type="GO" id="GO:0051321">
    <property type="term" value="P:meiotic cell cycle"/>
    <property type="evidence" value="ECO:0007669"/>
    <property type="project" value="TreeGrafter"/>
</dbReference>
<dbReference type="GO" id="GO:0003700">
    <property type="term" value="F:DNA-binding transcription factor activity"/>
    <property type="evidence" value="ECO:0007669"/>
    <property type="project" value="UniProtKB-UniRule"/>
</dbReference>
<dbReference type="InterPro" id="IPR052605">
    <property type="entry name" value="Fungal_trans_regulator"/>
</dbReference>
<dbReference type="AlphaFoldDB" id="A0A420J0U4"/>
<dbReference type="GO" id="GO:0000228">
    <property type="term" value="C:nuclear chromosome"/>
    <property type="evidence" value="ECO:0007669"/>
    <property type="project" value="TreeGrafter"/>
</dbReference>
<dbReference type="PROSITE" id="PS51517">
    <property type="entry name" value="NDT80"/>
    <property type="match status" value="1"/>
</dbReference>
<dbReference type="GO" id="GO:0003677">
    <property type="term" value="F:DNA binding"/>
    <property type="evidence" value="ECO:0007669"/>
    <property type="project" value="UniProtKB-KW"/>
</dbReference>
<evidence type="ECO:0000256" key="3">
    <source>
        <dbReference type="SAM" id="MobiDB-lite"/>
    </source>
</evidence>
<dbReference type="Gene3D" id="2.60.40.1390">
    <property type="entry name" value="NDT80 DNA-binding domain"/>
    <property type="match status" value="1"/>
</dbReference>
<evidence type="ECO:0000259" key="4">
    <source>
        <dbReference type="PROSITE" id="PS51517"/>
    </source>
</evidence>
<accession>A0A420J0U4</accession>
<dbReference type="Pfam" id="PF05224">
    <property type="entry name" value="NDT80_PhoG"/>
    <property type="match status" value="1"/>
</dbReference>
<organism evidence="5 6">
    <name type="scientific">Golovinomyces cichoracearum</name>
    <dbReference type="NCBI Taxonomy" id="62708"/>
    <lineage>
        <taxon>Eukaryota</taxon>
        <taxon>Fungi</taxon>
        <taxon>Dikarya</taxon>
        <taxon>Ascomycota</taxon>
        <taxon>Pezizomycotina</taxon>
        <taxon>Leotiomycetes</taxon>
        <taxon>Erysiphales</taxon>
        <taxon>Erysiphaceae</taxon>
        <taxon>Golovinomyces</taxon>
    </lineage>
</organism>
<protein>
    <submittedName>
        <fullName evidence="5">Transcription factor vib-1</fullName>
    </submittedName>
</protein>
<dbReference type="STRING" id="62708.A0A420J0U4"/>
<keyword evidence="1 2" id="KW-0238">DNA-binding</keyword>
<evidence type="ECO:0000256" key="2">
    <source>
        <dbReference type="PROSITE-ProRule" id="PRU00850"/>
    </source>
</evidence>
<comment type="caution">
    <text evidence="5">The sequence shown here is derived from an EMBL/GenBank/DDBJ whole genome shotgun (WGS) entry which is preliminary data.</text>
</comment>